<keyword evidence="2" id="KW-0489">Methyltransferase</keyword>
<dbReference type="PROSITE" id="PS50812">
    <property type="entry name" value="PWWP"/>
    <property type="match status" value="1"/>
</dbReference>
<accession>A0A0N1IN64</accession>
<dbReference type="Pfam" id="PF00855">
    <property type="entry name" value="PWWP"/>
    <property type="match status" value="1"/>
</dbReference>
<protein>
    <submittedName>
        <fullName evidence="2">Putative histone-lysine N-methyltransferase NSD2</fullName>
    </submittedName>
</protein>
<dbReference type="InterPro" id="IPR000313">
    <property type="entry name" value="PWWP_dom"/>
</dbReference>
<keyword evidence="2" id="KW-0808">Transferase</keyword>
<dbReference type="SUPFAM" id="SSF63748">
    <property type="entry name" value="Tudor/PWWP/MBT"/>
    <property type="match status" value="1"/>
</dbReference>
<dbReference type="STRING" id="66420.A0A0N1IN64"/>
<dbReference type="Proteomes" id="UP000053268">
    <property type="component" value="Unassembled WGS sequence"/>
</dbReference>
<reference evidence="2 3" key="1">
    <citation type="journal article" date="2015" name="Nat. Commun.">
        <title>Outbred genome sequencing and CRISPR/Cas9 gene editing in butterflies.</title>
        <authorList>
            <person name="Li X."/>
            <person name="Fan D."/>
            <person name="Zhang W."/>
            <person name="Liu G."/>
            <person name="Zhang L."/>
            <person name="Zhao L."/>
            <person name="Fang X."/>
            <person name="Chen L."/>
            <person name="Dong Y."/>
            <person name="Chen Y."/>
            <person name="Ding Y."/>
            <person name="Zhao R."/>
            <person name="Feng M."/>
            <person name="Zhu Y."/>
            <person name="Feng Y."/>
            <person name="Jiang X."/>
            <person name="Zhu D."/>
            <person name="Xiang H."/>
            <person name="Feng X."/>
            <person name="Li S."/>
            <person name="Wang J."/>
            <person name="Zhang G."/>
            <person name="Kronforst M.R."/>
            <person name="Wang W."/>
        </authorList>
    </citation>
    <scope>NUCLEOTIDE SEQUENCE [LARGE SCALE GENOMIC DNA]</scope>
    <source>
        <strain evidence="2">Ya'a_city_454_Px</strain>
        <tissue evidence="2">Whole body</tissue>
    </source>
</reference>
<evidence type="ECO:0000313" key="3">
    <source>
        <dbReference type="Proteomes" id="UP000053268"/>
    </source>
</evidence>
<keyword evidence="3" id="KW-1185">Reference proteome</keyword>
<dbReference type="EMBL" id="KQ459117">
    <property type="protein sequence ID" value="KPJ03787.1"/>
    <property type="molecule type" value="Genomic_DNA"/>
</dbReference>
<dbReference type="GO" id="GO:0008168">
    <property type="term" value="F:methyltransferase activity"/>
    <property type="evidence" value="ECO:0007669"/>
    <property type="project" value="UniProtKB-KW"/>
</dbReference>
<feature type="domain" description="PWWP" evidence="1">
    <location>
        <begin position="16"/>
        <end position="67"/>
    </location>
</feature>
<name>A0A0N1IN64_PAPXU</name>
<evidence type="ECO:0000259" key="1">
    <source>
        <dbReference type="PROSITE" id="PS50812"/>
    </source>
</evidence>
<gene>
    <name evidence="2" type="ORF">RR46_00382</name>
</gene>
<sequence>MEKPNMDIGSIYTLAFIWWPGIILHPSEIPPNILAVKHSPGEFVVRFFGQYDHYWVNRGRVFPFQEAVACDYVCVDIEISLNTHPSI</sequence>
<proteinExistence type="predicted"/>
<evidence type="ECO:0000313" key="2">
    <source>
        <dbReference type="EMBL" id="KPJ03787.1"/>
    </source>
</evidence>
<dbReference type="AlphaFoldDB" id="A0A0N1IN64"/>
<dbReference type="GO" id="GO:0032259">
    <property type="term" value="P:methylation"/>
    <property type="evidence" value="ECO:0007669"/>
    <property type="project" value="UniProtKB-KW"/>
</dbReference>
<organism evidence="2 3">
    <name type="scientific">Papilio xuthus</name>
    <name type="common">Asian swallowtail butterfly</name>
    <dbReference type="NCBI Taxonomy" id="66420"/>
    <lineage>
        <taxon>Eukaryota</taxon>
        <taxon>Metazoa</taxon>
        <taxon>Ecdysozoa</taxon>
        <taxon>Arthropoda</taxon>
        <taxon>Hexapoda</taxon>
        <taxon>Insecta</taxon>
        <taxon>Pterygota</taxon>
        <taxon>Neoptera</taxon>
        <taxon>Endopterygota</taxon>
        <taxon>Lepidoptera</taxon>
        <taxon>Glossata</taxon>
        <taxon>Ditrysia</taxon>
        <taxon>Papilionoidea</taxon>
        <taxon>Papilionidae</taxon>
        <taxon>Papilioninae</taxon>
        <taxon>Papilio</taxon>
    </lineage>
</organism>
<dbReference type="Gene3D" id="2.30.30.140">
    <property type="match status" value="1"/>
</dbReference>